<keyword evidence="3" id="KW-1185">Reference proteome</keyword>
<evidence type="ECO:0000313" key="3">
    <source>
        <dbReference type="Proteomes" id="UP000007517"/>
    </source>
</evidence>
<proteinExistence type="predicted"/>
<evidence type="ECO:0008006" key="4">
    <source>
        <dbReference type="Google" id="ProtNLM"/>
    </source>
</evidence>
<protein>
    <recommendedName>
        <fullName evidence="4">Ribbon-helix-helix protein, CopG family</fullName>
    </recommendedName>
</protein>
<dbReference type="RefSeq" id="WP_014376935.1">
    <property type="nucleotide sequence ID" value="NC_016943.1"/>
</dbReference>
<dbReference type="HOGENOM" id="CLU_1999498_0_0_11"/>
<feature type="compositionally biased region" description="Basic and acidic residues" evidence="1">
    <location>
        <begin position="20"/>
        <end position="33"/>
    </location>
</feature>
<dbReference type="KEGG" id="bsd:BLASA_3187"/>
<name>H6RQ88_BLASD</name>
<dbReference type="AlphaFoldDB" id="H6RQ88"/>
<dbReference type="STRING" id="1146883.BLASA_3187"/>
<accession>H6RQ88</accession>
<evidence type="ECO:0000256" key="1">
    <source>
        <dbReference type="SAM" id="MobiDB-lite"/>
    </source>
</evidence>
<feature type="region of interest" description="Disordered" evidence="1">
    <location>
        <begin position="95"/>
        <end position="124"/>
    </location>
</feature>
<dbReference type="EMBL" id="FO117623">
    <property type="protein sequence ID" value="CCG04055.1"/>
    <property type="molecule type" value="Genomic_DNA"/>
</dbReference>
<dbReference type="Proteomes" id="UP000007517">
    <property type="component" value="Chromosome"/>
</dbReference>
<feature type="compositionally biased region" description="Basic and acidic residues" evidence="1">
    <location>
        <begin position="1"/>
        <end position="13"/>
    </location>
</feature>
<reference evidence="2 3" key="1">
    <citation type="journal article" date="2012" name="J. Bacteriol.">
        <title>Genome Sequence of Blastococcus saxobsidens DD2, a Stone-Inhabiting Bacterium.</title>
        <authorList>
            <person name="Chouaia B."/>
            <person name="Crotti E."/>
            <person name="Brusetti L."/>
            <person name="Daffonchio D."/>
            <person name="Essoussi I."/>
            <person name="Nouioui I."/>
            <person name="Sbissi I."/>
            <person name="Ghodhbane-Gtari F."/>
            <person name="Gtari M."/>
            <person name="Vacherie B."/>
            <person name="Barbe V."/>
            <person name="Medigue C."/>
            <person name="Gury J."/>
            <person name="Pujic P."/>
            <person name="Normand P."/>
        </authorList>
    </citation>
    <scope>NUCLEOTIDE SEQUENCE [LARGE SCALE GENOMIC DNA]</scope>
    <source>
        <strain evidence="2 3">DD2</strain>
    </source>
</reference>
<organism evidence="2 3">
    <name type="scientific">Blastococcus saxobsidens (strain DD2)</name>
    <dbReference type="NCBI Taxonomy" id="1146883"/>
    <lineage>
        <taxon>Bacteria</taxon>
        <taxon>Bacillati</taxon>
        <taxon>Actinomycetota</taxon>
        <taxon>Actinomycetes</taxon>
        <taxon>Geodermatophilales</taxon>
        <taxon>Geodermatophilaceae</taxon>
        <taxon>Blastococcus</taxon>
    </lineage>
</organism>
<evidence type="ECO:0000313" key="2">
    <source>
        <dbReference type="EMBL" id="CCG04055.1"/>
    </source>
</evidence>
<sequence>MDESIRDMLAREAEEAEAAADAREADGSEEKGGQRARVQAGEATQVYSVRIPVDRLEELRRLADERGVRPTVLLRQFVLDRLAREMEPVEIVAMPERDPNELRLGPPRSAPRADVIPLRRERRA</sequence>
<reference evidence="3" key="2">
    <citation type="submission" date="2012-02" db="EMBL/GenBank/DDBJ databases">
        <title>Complete genome sequence of Blastococcus saxobsidens strain DD2.</title>
        <authorList>
            <person name="Genoscope."/>
        </authorList>
    </citation>
    <scope>NUCLEOTIDE SEQUENCE [LARGE SCALE GENOMIC DNA]</scope>
    <source>
        <strain evidence="3">DD2</strain>
    </source>
</reference>
<gene>
    <name evidence="2" type="ordered locus">BLASA_3187</name>
</gene>
<feature type="region of interest" description="Disordered" evidence="1">
    <location>
        <begin position="1"/>
        <end position="41"/>
    </location>
</feature>